<organism evidence="5 6">
    <name type="scientific">Zhongshania borealis</name>
    <dbReference type="NCBI Taxonomy" id="889488"/>
    <lineage>
        <taxon>Bacteria</taxon>
        <taxon>Pseudomonadati</taxon>
        <taxon>Pseudomonadota</taxon>
        <taxon>Gammaproteobacteria</taxon>
        <taxon>Cellvibrionales</taxon>
        <taxon>Spongiibacteraceae</taxon>
        <taxon>Zhongshania</taxon>
    </lineage>
</organism>
<sequence length="314" mass="35362">MKNNKQIRAFVSSLYRGGAQVPVDQFKPWALQQLRALIPFDAAIFACGNMSKGKFHNATVLGLQDGFTSSLEKTADLNPLYNAISANLGSAFRICDVVDDETYYQSKTYHRCFQNFGVERILSSAHADMRTRLYTLLSLYRFDRDNDFSEEDKATHEALSFHLVDAYSHVYFLHLTRPKSETQERFAAVVDGEGVLHEAQAGFAEELEEKFQACENGRLPFAVQEGTFTLGDGNLQAKTTPLGDLYMVEIWDEGPLDRLTSREREVVDAVCRGLSDKEVAIDIGLAPTTVSSHLYHAYKKLGVTSRRELRQLIQ</sequence>
<dbReference type="InterPro" id="IPR036388">
    <property type="entry name" value="WH-like_DNA-bd_sf"/>
</dbReference>
<evidence type="ECO:0000256" key="2">
    <source>
        <dbReference type="ARBA" id="ARBA00023125"/>
    </source>
</evidence>
<evidence type="ECO:0000256" key="3">
    <source>
        <dbReference type="ARBA" id="ARBA00023163"/>
    </source>
</evidence>
<dbReference type="PANTHER" id="PTHR44688:SF16">
    <property type="entry name" value="DNA-BINDING TRANSCRIPTIONAL ACTIVATOR DEVR_DOSR"/>
    <property type="match status" value="1"/>
</dbReference>
<comment type="caution">
    <text evidence="5">The sequence shown here is derived from an EMBL/GenBank/DDBJ whole genome shotgun (WGS) entry which is preliminary data.</text>
</comment>
<keyword evidence="2" id="KW-0238">DNA-binding</keyword>
<dbReference type="EMBL" id="BAABDM010000012">
    <property type="protein sequence ID" value="GAA4105955.1"/>
    <property type="molecule type" value="Genomic_DNA"/>
</dbReference>
<dbReference type="PROSITE" id="PS50043">
    <property type="entry name" value="HTH_LUXR_2"/>
    <property type="match status" value="1"/>
</dbReference>
<keyword evidence="3" id="KW-0804">Transcription</keyword>
<evidence type="ECO:0000313" key="5">
    <source>
        <dbReference type="EMBL" id="GAA4105955.1"/>
    </source>
</evidence>
<dbReference type="PRINTS" id="PR00038">
    <property type="entry name" value="HTHLUXR"/>
</dbReference>
<dbReference type="Proteomes" id="UP001500392">
    <property type="component" value="Unassembled WGS sequence"/>
</dbReference>
<dbReference type="InterPro" id="IPR000792">
    <property type="entry name" value="Tscrpt_reg_LuxR_C"/>
</dbReference>
<dbReference type="PANTHER" id="PTHR44688">
    <property type="entry name" value="DNA-BINDING TRANSCRIPTIONAL ACTIVATOR DEVR_DOSR"/>
    <property type="match status" value="1"/>
</dbReference>
<dbReference type="Gene3D" id="1.10.10.10">
    <property type="entry name" value="Winged helix-like DNA-binding domain superfamily/Winged helix DNA-binding domain"/>
    <property type="match status" value="1"/>
</dbReference>
<keyword evidence="6" id="KW-1185">Reference proteome</keyword>
<accession>A0ABP7X6J1</accession>
<proteinExistence type="predicted"/>
<dbReference type="CDD" id="cd06170">
    <property type="entry name" value="LuxR_C_like"/>
    <property type="match status" value="1"/>
</dbReference>
<keyword evidence="1" id="KW-0805">Transcription regulation</keyword>
<dbReference type="InterPro" id="IPR016032">
    <property type="entry name" value="Sig_transdc_resp-reg_C-effctor"/>
</dbReference>
<dbReference type="SUPFAM" id="SSF46894">
    <property type="entry name" value="C-terminal effector domain of the bipartite response regulators"/>
    <property type="match status" value="1"/>
</dbReference>
<dbReference type="RefSeq" id="WP_344938746.1">
    <property type="nucleotide sequence ID" value="NZ_BAABDM010000012.1"/>
</dbReference>
<protein>
    <recommendedName>
        <fullName evidence="4">HTH luxR-type domain-containing protein</fullName>
    </recommendedName>
</protein>
<dbReference type="SMART" id="SM00421">
    <property type="entry name" value="HTH_LUXR"/>
    <property type="match status" value="1"/>
</dbReference>
<reference evidence="6" key="1">
    <citation type="journal article" date="2019" name="Int. J. Syst. Evol. Microbiol.">
        <title>The Global Catalogue of Microorganisms (GCM) 10K type strain sequencing project: providing services to taxonomists for standard genome sequencing and annotation.</title>
        <authorList>
            <consortium name="The Broad Institute Genomics Platform"/>
            <consortium name="The Broad Institute Genome Sequencing Center for Infectious Disease"/>
            <person name="Wu L."/>
            <person name="Ma J."/>
        </authorList>
    </citation>
    <scope>NUCLEOTIDE SEQUENCE [LARGE SCALE GENOMIC DNA]</scope>
    <source>
        <strain evidence="6">JCM 17304</strain>
    </source>
</reference>
<evidence type="ECO:0000256" key="1">
    <source>
        <dbReference type="ARBA" id="ARBA00023015"/>
    </source>
</evidence>
<name>A0ABP7X6J1_9GAMM</name>
<gene>
    <name evidence="5" type="ORF">GCM10022414_36030</name>
</gene>
<feature type="domain" description="HTH luxR-type" evidence="4">
    <location>
        <begin position="252"/>
        <end position="314"/>
    </location>
</feature>
<evidence type="ECO:0000313" key="6">
    <source>
        <dbReference type="Proteomes" id="UP001500392"/>
    </source>
</evidence>
<evidence type="ECO:0000259" key="4">
    <source>
        <dbReference type="PROSITE" id="PS50043"/>
    </source>
</evidence>
<dbReference type="Pfam" id="PF00196">
    <property type="entry name" value="GerE"/>
    <property type="match status" value="1"/>
</dbReference>